<feature type="transmembrane region" description="Helical" evidence="6">
    <location>
        <begin position="123"/>
        <end position="148"/>
    </location>
</feature>
<feature type="transmembrane region" description="Helical" evidence="6">
    <location>
        <begin position="63"/>
        <end position="86"/>
    </location>
</feature>
<dbReference type="AlphaFoldDB" id="A0AAV6GDU6"/>
<evidence type="ECO:0000313" key="7">
    <source>
        <dbReference type="EMBL" id="KAG5271700.1"/>
    </source>
</evidence>
<organism evidence="7 8">
    <name type="scientific">Alosa alosa</name>
    <name type="common">allis shad</name>
    <dbReference type="NCBI Taxonomy" id="278164"/>
    <lineage>
        <taxon>Eukaryota</taxon>
        <taxon>Metazoa</taxon>
        <taxon>Chordata</taxon>
        <taxon>Craniata</taxon>
        <taxon>Vertebrata</taxon>
        <taxon>Euteleostomi</taxon>
        <taxon>Actinopterygii</taxon>
        <taxon>Neopterygii</taxon>
        <taxon>Teleostei</taxon>
        <taxon>Clupei</taxon>
        <taxon>Clupeiformes</taxon>
        <taxon>Clupeoidei</taxon>
        <taxon>Clupeidae</taxon>
        <taxon>Alosa</taxon>
    </lineage>
</organism>
<dbReference type="Proteomes" id="UP000823561">
    <property type="component" value="Chromosome 13"/>
</dbReference>
<feature type="transmembrane region" description="Helical" evidence="6">
    <location>
        <begin position="196"/>
        <end position="219"/>
    </location>
</feature>
<name>A0AAV6GDU6_9TELE</name>
<dbReference type="EMBL" id="JADWDJ010000013">
    <property type="protein sequence ID" value="KAG5271700.1"/>
    <property type="molecule type" value="Genomic_DNA"/>
</dbReference>
<keyword evidence="5 6" id="KW-0472">Membrane</keyword>
<reference evidence="7" key="1">
    <citation type="submission" date="2020-10" db="EMBL/GenBank/DDBJ databases">
        <title>Chromosome-scale genome assembly of the Allis shad, Alosa alosa.</title>
        <authorList>
            <person name="Margot Z."/>
            <person name="Christophe K."/>
            <person name="Cabau C."/>
            <person name="Louis A."/>
            <person name="Berthelot C."/>
            <person name="Parey E."/>
            <person name="Roest Crollius H."/>
            <person name="Montfort J."/>
            <person name="Robinson-Rechavi M."/>
            <person name="Bucao C."/>
            <person name="Bouchez O."/>
            <person name="Gislard M."/>
            <person name="Lluch J."/>
            <person name="Milhes M."/>
            <person name="Lampietro C."/>
            <person name="Lopez Roques C."/>
            <person name="Donnadieu C."/>
            <person name="Braasch I."/>
            <person name="Desvignes T."/>
            <person name="Postlethwait J."/>
            <person name="Bobe J."/>
            <person name="Guiguen Y."/>
        </authorList>
    </citation>
    <scope>NUCLEOTIDE SEQUENCE</scope>
    <source>
        <strain evidence="7">M-15738</strain>
        <tissue evidence="7">Blood</tissue>
    </source>
</reference>
<keyword evidence="3 6" id="KW-0812">Transmembrane</keyword>
<keyword evidence="8" id="KW-1185">Reference proteome</keyword>
<comment type="similarity">
    <text evidence="2">Belongs to the MS4A family.</text>
</comment>
<dbReference type="GO" id="GO:0016020">
    <property type="term" value="C:membrane"/>
    <property type="evidence" value="ECO:0007669"/>
    <property type="project" value="UniProtKB-SubCell"/>
</dbReference>
<dbReference type="InterPro" id="IPR030417">
    <property type="entry name" value="MS4A"/>
</dbReference>
<dbReference type="Pfam" id="PF04103">
    <property type="entry name" value="CD20"/>
    <property type="match status" value="1"/>
</dbReference>
<proteinExistence type="inferred from homology"/>
<evidence type="ECO:0000256" key="4">
    <source>
        <dbReference type="ARBA" id="ARBA00022989"/>
    </source>
</evidence>
<evidence type="ECO:0000256" key="2">
    <source>
        <dbReference type="ARBA" id="ARBA00009565"/>
    </source>
</evidence>
<comment type="subcellular location">
    <subcellularLocation>
        <location evidence="1">Membrane</location>
        <topology evidence="1">Multi-pass membrane protein</topology>
    </subcellularLocation>
</comment>
<protein>
    <submittedName>
        <fullName evidence="7">Uncharacterized protein</fullName>
    </submittedName>
</protein>
<dbReference type="InterPro" id="IPR007237">
    <property type="entry name" value="CD20-like"/>
</dbReference>
<comment type="caution">
    <text evidence="7">The sequence shown here is derived from an EMBL/GenBank/DDBJ whole genome shotgun (WGS) entry which is preliminary data.</text>
</comment>
<evidence type="ECO:0000256" key="1">
    <source>
        <dbReference type="ARBA" id="ARBA00004141"/>
    </source>
</evidence>
<evidence type="ECO:0000313" key="8">
    <source>
        <dbReference type="Proteomes" id="UP000823561"/>
    </source>
</evidence>
<dbReference type="PANTHER" id="PTHR23320:SF125">
    <property type="entry name" value="TRANSMEMBRANE PROTEIN 176L.1-RELATED"/>
    <property type="match status" value="1"/>
</dbReference>
<evidence type="ECO:0000256" key="5">
    <source>
        <dbReference type="ARBA" id="ARBA00023136"/>
    </source>
</evidence>
<evidence type="ECO:0000256" key="6">
    <source>
        <dbReference type="SAM" id="Phobius"/>
    </source>
</evidence>
<evidence type="ECO:0000256" key="3">
    <source>
        <dbReference type="ARBA" id="ARBA00022692"/>
    </source>
</evidence>
<dbReference type="PANTHER" id="PTHR23320">
    <property type="entry name" value="MEMBRANE-SPANNING 4-DOMAINS SUBFAMILY A MS4A -RELATED"/>
    <property type="match status" value="1"/>
</dbReference>
<gene>
    <name evidence="7" type="ORF">AALO_G00183000</name>
</gene>
<keyword evidence="4 6" id="KW-1133">Transmembrane helix</keyword>
<accession>A0AAV6GDU6</accession>
<feature type="transmembrane region" description="Helical" evidence="6">
    <location>
        <begin position="98"/>
        <end position="116"/>
    </location>
</feature>
<sequence>MATSRSDDTPCKPLILMSDLLTQYQPTLSTTRPNYQDILGTLCYSPACSVSHKLRGLLGGTQSALGTIQIMIGLLNIGFGAILHASYSTYNVVTESGASYWLGGLFILCGVLCILAEKCPSACLVFITGLMNIVSAAFAVTAIVLYAINVGMIWRPFYRQCDGYYDYYDRTPPPPSGNVDICKTYLAKSKVMWEGMGIIMIIFAALQLCIAISASVVAFKAVCKRDTPVQDPELNKPLVDEVLSYPTV</sequence>